<feature type="compositionally biased region" description="Low complexity" evidence="1">
    <location>
        <begin position="180"/>
        <end position="192"/>
    </location>
</feature>
<feature type="compositionally biased region" description="Basic and acidic residues" evidence="1">
    <location>
        <begin position="35"/>
        <end position="47"/>
    </location>
</feature>
<gene>
    <name evidence="2" type="ORF">IV203_005574</name>
</gene>
<feature type="compositionally biased region" description="Low complexity" evidence="1">
    <location>
        <begin position="322"/>
        <end position="334"/>
    </location>
</feature>
<accession>A0A9K3KNC9</accession>
<feature type="region of interest" description="Disordered" evidence="1">
    <location>
        <begin position="567"/>
        <end position="624"/>
    </location>
</feature>
<feature type="compositionally biased region" description="Basic residues" evidence="1">
    <location>
        <begin position="775"/>
        <end position="791"/>
    </location>
</feature>
<dbReference type="AlphaFoldDB" id="A0A9K3KNC9"/>
<feature type="region of interest" description="Disordered" evidence="1">
    <location>
        <begin position="983"/>
        <end position="1034"/>
    </location>
</feature>
<protein>
    <submittedName>
        <fullName evidence="2">Uncharacterized protein</fullName>
    </submittedName>
</protein>
<proteinExistence type="predicted"/>
<name>A0A9K3KNC9_9STRA</name>
<dbReference type="Proteomes" id="UP000693970">
    <property type="component" value="Unassembled WGS sequence"/>
</dbReference>
<feature type="compositionally biased region" description="Acidic residues" evidence="1">
    <location>
        <begin position="567"/>
        <end position="577"/>
    </location>
</feature>
<evidence type="ECO:0000313" key="3">
    <source>
        <dbReference type="Proteomes" id="UP000693970"/>
    </source>
</evidence>
<feature type="compositionally biased region" description="Polar residues" evidence="1">
    <location>
        <begin position="282"/>
        <end position="294"/>
    </location>
</feature>
<feature type="compositionally biased region" description="Polar residues" evidence="1">
    <location>
        <begin position="117"/>
        <end position="134"/>
    </location>
</feature>
<feature type="compositionally biased region" description="Polar residues" evidence="1">
    <location>
        <begin position="302"/>
        <end position="315"/>
    </location>
</feature>
<feature type="compositionally biased region" description="Polar residues" evidence="1">
    <location>
        <begin position="358"/>
        <end position="373"/>
    </location>
</feature>
<sequence>MGPSSAMDFIGFAKGRQETLDITDLLKETMFSFKPTEEEEHHSTREGKQRRRRSLHNTQDKPFGDAEFGFSRRRGSLGQVSSIEYKTPIHPLEGTGGDAWLSRRRNSMGHESRSLDNKNQQQVDSNRQLLTSDLSPRVERRDVHDRSRPMEHSTESKKHRSKSGRKSCPPEKRKSLDALSNGRRSGAGSSGRITDRSQNSRNSSITPEVSQSLRNTSLGTYKGRSQSARDLKLSPTTMEPSRSDRNLKLSQSPEGSSGSSSRSGGYRKDRSRSSRRPKKNPNMDSGSSSKNYSRASKAPIRQSKSLRSLSVSGNLVDSEMVTSKTSSKPSSSPKSSKKDLPESKQSSSRSLKEMKPASSRSLQSKVQGSSAGSSRRHLTKSSPIRQSRSSTKLATSPKVTTTASLRQEMKEVLKNFPDLQNSSSSPIHSPESSRSPLLDNSVTQGPKAENDYQPTSFTGPSSPVQKGRSSKISHRRLSLQFDCRLDNLSGSSGRQKSLRDLNYDGDNLPEVVDDTLQRENLDGKKGDKSWNICEDTPGGHAPERLTSVCVEYYADSMDEDEDILDEDDEDAAEDDTVLQDSVSLPRPNRKQILPRDPAQKGQKISAARSARPADRFNPSFQNRDMWKSDEFNSSADLSIITFRTKEEIDSASELETAMTDYTLTNHTFETYMLEQDCNHQNDKETPSTLKRTGGRRVEEGGSTSFPGLQADCKYEKGDDDDDDVFGDRDRRPFSVPEDDVLDSFDPEAVGIRRKIKSKSSKEQQHPGSNSTGRSSPRKSSRSHSKKRRSGKRSGVPTSVPSSPYESSYSLRSPLSSSFTSPQTSSTMNSSSRQNPEFVNLRRQIDHARNNKTLQNYVGRGHSSPQNDDENTLGASTITTNFSTTQRTFGDNTVSTRSLFQSDVMKGSDMMKIPQRQRYDSDAELEDDEHQVQDTINSTFDLLQSNDTIGQIASILSSEQKFSPATPSKVLRRPSRESDDFFDELEEMRVSSDQSDLDSNPKSSSRDLSSREIKSSPEDELRRSSSEAAQINPNIALNLSPRAAFKKKSKRSMFKRIQS</sequence>
<evidence type="ECO:0000256" key="1">
    <source>
        <dbReference type="SAM" id="MobiDB-lite"/>
    </source>
</evidence>
<feature type="compositionally biased region" description="Polar residues" evidence="1">
    <location>
        <begin position="452"/>
        <end position="464"/>
    </location>
</feature>
<dbReference type="EMBL" id="JAGRRH010000021">
    <property type="protein sequence ID" value="KAG7346506.1"/>
    <property type="molecule type" value="Genomic_DNA"/>
</dbReference>
<feature type="region of interest" description="Disordered" evidence="1">
    <location>
        <begin position="677"/>
        <end position="835"/>
    </location>
</feature>
<evidence type="ECO:0000313" key="2">
    <source>
        <dbReference type="EMBL" id="KAG7346506.1"/>
    </source>
</evidence>
<feature type="compositionally biased region" description="Acidic residues" evidence="1">
    <location>
        <begin position="736"/>
        <end position="745"/>
    </location>
</feature>
<feature type="compositionally biased region" description="Low complexity" evidence="1">
    <location>
        <begin position="250"/>
        <end position="264"/>
    </location>
</feature>
<keyword evidence="3" id="KW-1185">Reference proteome</keyword>
<feature type="compositionally biased region" description="Polar residues" evidence="1">
    <location>
        <begin position="380"/>
        <end position="405"/>
    </location>
</feature>
<comment type="caution">
    <text evidence="2">The sequence shown here is derived from an EMBL/GenBank/DDBJ whole genome shotgun (WGS) entry which is preliminary data.</text>
</comment>
<feature type="region of interest" description="Disordered" evidence="1">
    <location>
        <begin position="31"/>
        <end position="473"/>
    </location>
</feature>
<feature type="compositionally biased region" description="Polar residues" evidence="1">
    <location>
        <begin position="990"/>
        <end position="1002"/>
    </location>
</feature>
<feature type="compositionally biased region" description="Low complexity" evidence="1">
    <location>
        <begin position="422"/>
        <end position="436"/>
    </location>
</feature>
<reference evidence="2" key="1">
    <citation type="journal article" date="2021" name="Sci. Rep.">
        <title>Diploid genomic architecture of Nitzschia inconspicua, an elite biomass production diatom.</title>
        <authorList>
            <person name="Oliver A."/>
            <person name="Podell S."/>
            <person name="Pinowska A."/>
            <person name="Traller J.C."/>
            <person name="Smith S.R."/>
            <person name="McClure R."/>
            <person name="Beliaev A."/>
            <person name="Bohutskyi P."/>
            <person name="Hill E.A."/>
            <person name="Rabines A."/>
            <person name="Zheng H."/>
            <person name="Allen L.Z."/>
            <person name="Kuo A."/>
            <person name="Grigoriev I.V."/>
            <person name="Allen A.E."/>
            <person name="Hazlebeck D."/>
            <person name="Allen E.E."/>
        </authorList>
    </citation>
    <scope>NUCLEOTIDE SEQUENCE</scope>
    <source>
        <strain evidence="2">Hildebrandi</strain>
    </source>
</reference>
<feature type="compositionally biased region" description="Basic and acidic residues" evidence="1">
    <location>
        <begin position="136"/>
        <end position="156"/>
    </location>
</feature>
<reference evidence="2" key="2">
    <citation type="submission" date="2021-04" db="EMBL/GenBank/DDBJ databases">
        <authorList>
            <person name="Podell S."/>
        </authorList>
    </citation>
    <scope>NUCLEOTIDE SEQUENCE</scope>
    <source>
        <strain evidence="2">Hildebrandi</strain>
    </source>
</reference>
<organism evidence="2 3">
    <name type="scientific">Nitzschia inconspicua</name>
    <dbReference type="NCBI Taxonomy" id="303405"/>
    <lineage>
        <taxon>Eukaryota</taxon>
        <taxon>Sar</taxon>
        <taxon>Stramenopiles</taxon>
        <taxon>Ochrophyta</taxon>
        <taxon>Bacillariophyta</taxon>
        <taxon>Bacillariophyceae</taxon>
        <taxon>Bacillariophycidae</taxon>
        <taxon>Bacillariales</taxon>
        <taxon>Bacillariaceae</taxon>
        <taxon>Nitzschia</taxon>
    </lineage>
</organism>
<feature type="compositionally biased region" description="Polar residues" evidence="1">
    <location>
        <begin position="1025"/>
        <end position="1034"/>
    </location>
</feature>
<feature type="compositionally biased region" description="Polar residues" evidence="1">
    <location>
        <begin position="196"/>
        <end position="226"/>
    </location>
</feature>
<feature type="compositionally biased region" description="Low complexity" evidence="1">
    <location>
        <begin position="792"/>
        <end position="831"/>
    </location>
</feature>
<feature type="compositionally biased region" description="Basic and acidic residues" evidence="1">
    <location>
        <begin position="1003"/>
        <end position="1024"/>
    </location>
</feature>